<dbReference type="RefSeq" id="WP_270880892.1">
    <property type="nucleotide sequence ID" value="NZ_JAQFVF010000043.1"/>
</dbReference>
<organism evidence="1 2">
    <name type="scientific">Paenibacillus aestuarii</name>
    <dbReference type="NCBI Taxonomy" id="516965"/>
    <lineage>
        <taxon>Bacteria</taxon>
        <taxon>Bacillati</taxon>
        <taxon>Bacillota</taxon>
        <taxon>Bacilli</taxon>
        <taxon>Bacillales</taxon>
        <taxon>Paenibacillaceae</taxon>
        <taxon>Paenibacillus</taxon>
    </lineage>
</organism>
<name>A0ABW0K5Q4_9BACL</name>
<dbReference type="EMBL" id="JBHSMJ010000009">
    <property type="protein sequence ID" value="MFC5448132.1"/>
    <property type="molecule type" value="Genomic_DNA"/>
</dbReference>
<protein>
    <submittedName>
        <fullName evidence="1">Uncharacterized protein</fullName>
    </submittedName>
</protein>
<gene>
    <name evidence="1" type="ORF">ACFPOG_07660</name>
</gene>
<keyword evidence="2" id="KW-1185">Reference proteome</keyword>
<evidence type="ECO:0000313" key="2">
    <source>
        <dbReference type="Proteomes" id="UP001596044"/>
    </source>
</evidence>
<accession>A0ABW0K5Q4</accession>
<comment type="caution">
    <text evidence="1">The sequence shown here is derived from an EMBL/GenBank/DDBJ whole genome shotgun (WGS) entry which is preliminary data.</text>
</comment>
<reference evidence="2" key="1">
    <citation type="journal article" date="2019" name="Int. J. Syst. Evol. Microbiol.">
        <title>The Global Catalogue of Microorganisms (GCM) 10K type strain sequencing project: providing services to taxonomists for standard genome sequencing and annotation.</title>
        <authorList>
            <consortium name="The Broad Institute Genomics Platform"/>
            <consortium name="The Broad Institute Genome Sequencing Center for Infectious Disease"/>
            <person name="Wu L."/>
            <person name="Ma J."/>
        </authorList>
    </citation>
    <scope>NUCLEOTIDE SEQUENCE [LARGE SCALE GENOMIC DNA]</scope>
    <source>
        <strain evidence="2">KACC 11904</strain>
    </source>
</reference>
<dbReference type="Proteomes" id="UP001596044">
    <property type="component" value="Unassembled WGS sequence"/>
</dbReference>
<proteinExistence type="predicted"/>
<sequence length="97" mass="11009">MSCSPILPNYSMEIGCQGAETLLQLGKTGLQRGKVLRRLLQLGKTGLERGKVRRRLLQLGKTGLERRKSAEEAAPIGQNRTRAWKVRRKLLRWAKLD</sequence>
<evidence type="ECO:0000313" key="1">
    <source>
        <dbReference type="EMBL" id="MFC5448132.1"/>
    </source>
</evidence>